<accession>A0ABW7HGV5</accession>
<feature type="transmembrane region" description="Helical" evidence="1">
    <location>
        <begin position="169"/>
        <end position="191"/>
    </location>
</feature>
<dbReference type="InterPro" id="IPR036259">
    <property type="entry name" value="MFS_trans_sf"/>
</dbReference>
<dbReference type="EMBL" id="JBIGIC010000011">
    <property type="protein sequence ID" value="MFG6489085.1"/>
    <property type="molecule type" value="Genomic_DNA"/>
</dbReference>
<evidence type="ECO:0000256" key="1">
    <source>
        <dbReference type="SAM" id="Phobius"/>
    </source>
</evidence>
<sequence>MNRAQAASARAAVPFGLAGLGALLLWLLLGDLGVSMRERAALPSALELLRRHAASDTTISLLLSTVPALLSMLLVPLAGYHSDRSRSRLGRRTPFLLVAAPVGGLALLGLSASPTLAVALDAALGGWSPGLPRCRLALFCLFWAAFDCAAISAFSLFTGLVNDLVPAGLLGRFFAVFRIAGLGIGITYHRWIFALTDQHLREVLVGVALFFCLPILAMALLVKERPLPPDAAPPGPPLRRLRFPFEHVLACFRYRPYGWAVAAFVLSGVTFSPFNTFYLHYAHAAGVPKSTLGTLTAVGYAVSIASAFAIGSLADRFGAVRVSTLLMAAYCAVSAAGFAGVSDAASYRAFYLAHVVISGAWFTAAASMPMALFPRASFVQFNSTKDLMAILGTIVVSSIQGPMLDLSGHDYRFTLLAGAIFSLLCVACLSRLQSGSLAAQVAARQAAPPPHP</sequence>
<feature type="transmembrane region" description="Helical" evidence="1">
    <location>
        <begin position="61"/>
        <end position="82"/>
    </location>
</feature>
<dbReference type="CDD" id="cd06174">
    <property type="entry name" value="MFS"/>
    <property type="match status" value="1"/>
</dbReference>
<keyword evidence="1" id="KW-0812">Transmembrane</keyword>
<dbReference type="Pfam" id="PF13347">
    <property type="entry name" value="MFS_2"/>
    <property type="match status" value="1"/>
</dbReference>
<dbReference type="PANTHER" id="PTHR23528">
    <property type="match status" value="1"/>
</dbReference>
<feature type="transmembrane region" description="Helical" evidence="1">
    <location>
        <begin position="292"/>
        <end position="313"/>
    </location>
</feature>
<dbReference type="Proteomes" id="UP001606134">
    <property type="component" value="Unassembled WGS sequence"/>
</dbReference>
<dbReference type="Gene3D" id="1.20.1250.20">
    <property type="entry name" value="MFS general substrate transporter like domains"/>
    <property type="match status" value="1"/>
</dbReference>
<name>A0ABW7HGV5_9BURK</name>
<keyword evidence="3" id="KW-1185">Reference proteome</keyword>
<dbReference type="PANTHER" id="PTHR23528:SF1">
    <property type="entry name" value="MAJOR FACILITATOR SUPERFAMILY (MFS) PROFILE DOMAIN-CONTAINING PROTEIN"/>
    <property type="match status" value="1"/>
</dbReference>
<feature type="transmembrane region" description="Helical" evidence="1">
    <location>
        <begin position="257"/>
        <end position="280"/>
    </location>
</feature>
<dbReference type="SUPFAM" id="SSF103473">
    <property type="entry name" value="MFS general substrate transporter"/>
    <property type="match status" value="1"/>
</dbReference>
<reference evidence="2 3" key="1">
    <citation type="submission" date="2024-08" db="EMBL/GenBank/DDBJ databases">
        <authorList>
            <person name="Lu H."/>
        </authorList>
    </citation>
    <scope>NUCLEOTIDE SEQUENCE [LARGE SCALE GENOMIC DNA]</scope>
    <source>
        <strain evidence="2 3">BYS78W</strain>
    </source>
</reference>
<feature type="transmembrane region" description="Helical" evidence="1">
    <location>
        <begin position="136"/>
        <end position="157"/>
    </location>
</feature>
<feature type="transmembrane region" description="Helical" evidence="1">
    <location>
        <begin position="94"/>
        <end position="116"/>
    </location>
</feature>
<feature type="transmembrane region" description="Helical" evidence="1">
    <location>
        <begin position="386"/>
        <end position="404"/>
    </location>
</feature>
<dbReference type="RefSeq" id="WP_394415236.1">
    <property type="nucleotide sequence ID" value="NZ_JBIGIC010000011.1"/>
</dbReference>
<evidence type="ECO:0000313" key="3">
    <source>
        <dbReference type="Proteomes" id="UP001606134"/>
    </source>
</evidence>
<feature type="transmembrane region" description="Helical" evidence="1">
    <location>
        <begin position="203"/>
        <end position="222"/>
    </location>
</feature>
<feature type="transmembrane region" description="Helical" evidence="1">
    <location>
        <begin position="410"/>
        <end position="429"/>
    </location>
</feature>
<keyword evidence="1" id="KW-0472">Membrane</keyword>
<feature type="transmembrane region" description="Helical" evidence="1">
    <location>
        <begin position="325"/>
        <end position="345"/>
    </location>
</feature>
<keyword evidence="1" id="KW-1133">Transmembrane helix</keyword>
<comment type="caution">
    <text evidence="2">The sequence shown here is derived from an EMBL/GenBank/DDBJ whole genome shotgun (WGS) entry which is preliminary data.</text>
</comment>
<organism evidence="2 3">
    <name type="scientific">Pelomonas candidula</name>
    <dbReference type="NCBI Taxonomy" id="3299025"/>
    <lineage>
        <taxon>Bacteria</taxon>
        <taxon>Pseudomonadati</taxon>
        <taxon>Pseudomonadota</taxon>
        <taxon>Betaproteobacteria</taxon>
        <taxon>Burkholderiales</taxon>
        <taxon>Sphaerotilaceae</taxon>
        <taxon>Roseateles</taxon>
    </lineage>
</organism>
<protein>
    <submittedName>
        <fullName evidence="2">MFS transporter</fullName>
    </submittedName>
</protein>
<gene>
    <name evidence="2" type="ORF">ACG04R_20535</name>
</gene>
<evidence type="ECO:0000313" key="2">
    <source>
        <dbReference type="EMBL" id="MFG6489085.1"/>
    </source>
</evidence>
<proteinExistence type="predicted"/>
<feature type="transmembrane region" description="Helical" evidence="1">
    <location>
        <begin position="351"/>
        <end position="374"/>
    </location>
</feature>